<accession>A0ACA9QI66</accession>
<dbReference type="Proteomes" id="UP000789920">
    <property type="component" value="Unassembled WGS sequence"/>
</dbReference>
<feature type="non-terminal residue" evidence="1">
    <location>
        <position position="111"/>
    </location>
</feature>
<sequence>MSSSTNISRPYDLYEFPYDLRKEKLKNWEDYGKICGKIFAVLKGNIGELQVLDTLNKLPGRFFARYPIKPYGDGKIDIQGFYKSTHFLIQVKFTAKKFGYGKTSEEIENFA</sequence>
<reference evidence="1" key="1">
    <citation type="submission" date="2021-06" db="EMBL/GenBank/DDBJ databases">
        <authorList>
            <person name="Kallberg Y."/>
            <person name="Tangrot J."/>
            <person name="Rosling A."/>
        </authorList>
    </citation>
    <scope>NUCLEOTIDE SEQUENCE</scope>
    <source>
        <strain evidence="1">MA461A</strain>
    </source>
</reference>
<keyword evidence="2" id="KW-1185">Reference proteome</keyword>
<comment type="caution">
    <text evidence="1">The sequence shown here is derived from an EMBL/GenBank/DDBJ whole genome shotgun (WGS) entry which is preliminary data.</text>
</comment>
<dbReference type="EMBL" id="CAJVQC010030420">
    <property type="protein sequence ID" value="CAG8745523.1"/>
    <property type="molecule type" value="Genomic_DNA"/>
</dbReference>
<proteinExistence type="predicted"/>
<evidence type="ECO:0000313" key="1">
    <source>
        <dbReference type="EMBL" id="CAG8745523.1"/>
    </source>
</evidence>
<gene>
    <name evidence="1" type="ORF">RPERSI_LOCUS13611</name>
</gene>
<protein>
    <submittedName>
        <fullName evidence="1">25075_t:CDS:1</fullName>
    </submittedName>
</protein>
<organism evidence="1 2">
    <name type="scientific">Racocetra persica</name>
    <dbReference type="NCBI Taxonomy" id="160502"/>
    <lineage>
        <taxon>Eukaryota</taxon>
        <taxon>Fungi</taxon>
        <taxon>Fungi incertae sedis</taxon>
        <taxon>Mucoromycota</taxon>
        <taxon>Glomeromycotina</taxon>
        <taxon>Glomeromycetes</taxon>
        <taxon>Diversisporales</taxon>
        <taxon>Gigasporaceae</taxon>
        <taxon>Racocetra</taxon>
    </lineage>
</organism>
<name>A0ACA9QI66_9GLOM</name>
<evidence type="ECO:0000313" key="2">
    <source>
        <dbReference type="Proteomes" id="UP000789920"/>
    </source>
</evidence>